<dbReference type="EMBL" id="JACHHG010000011">
    <property type="protein sequence ID" value="MBB6099443.1"/>
    <property type="molecule type" value="Genomic_DNA"/>
</dbReference>
<dbReference type="Gene3D" id="3.40.50.720">
    <property type="entry name" value="NAD(P)-binding Rossmann-like Domain"/>
    <property type="match status" value="1"/>
</dbReference>
<dbReference type="AlphaFoldDB" id="A0A841I2E8"/>
<dbReference type="PANTHER" id="PTHR43677:SF4">
    <property type="entry name" value="QUINONE OXIDOREDUCTASE-LIKE PROTEIN 2"/>
    <property type="match status" value="1"/>
</dbReference>
<dbReference type="InterPro" id="IPR013149">
    <property type="entry name" value="ADH-like_C"/>
</dbReference>
<accession>A0A841I2E8</accession>
<dbReference type="CDD" id="cd08241">
    <property type="entry name" value="QOR1"/>
    <property type="match status" value="1"/>
</dbReference>
<dbReference type="SUPFAM" id="SSF50129">
    <property type="entry name" value="GroES-like"/>
    <property type="match status" value="1"/>
</dbReference>
<proteinExistence type="predicted"/>
<dbReference type="GO" id="GO:0003960">
    <property type="term" value="F:quinone reductase (NADPH) activity"/>
    <property type="evidence" value="ECO:0007669"/>
    <property type="project" value="UniProtKB-EC"/>
</dbReference>
<comment type="caution">
    <text evidence="2">The sequence shown here is derived from an EMBL/GenBank/DDBJ whole genome shotgun (WGS) entry which is preliminary data.</text>
</comment>
<protein>
    <submittedName>
        <fullName evidence="2">NADPH2:quinone reductase</fullName>
        <ecNumber evidence="2">1.6.5.5</ecNumber>
    </submittedName>
</protein>
<name>A0A841I2E8_9DEIO</name>
<gene>
    <name evidence="2" type="ORF">HNR42_002884</name>
</gene>
<evidence type="ECO:0000313" key="3">
    <source>
        <dbReference type="Proteomes" id="UP000569951"/>
    </source>
</evidence>
<feature type="domain" description="Enoyl reductase (ER)" evidence="1">
    <location>
        <begin position="12"/>
        <end position="323"/>
    </location>
</feature>
<dbReference type="InterPro" id="IPR011032">
    <property type="entry name" value="GroES-like_sf"/>
</dbReference>
<keyword evidence="3" id="KW-1185">Reference proteome</keyword>
<organism evidence="2 3">
    <name type="scientific">Deinobacterium chartae</name>
    <dbReference type="NCBI Taxonomy" id="521158"/>
    <lineage>
        <taxon>Bacteria</taxon>
        <taxon>Thermotogati</taxon>
        <taxon>Deinococcota</taxon>
        <taxon>Deinococci</taxon>
        <taxon>Deinococcales</taxon>
        <taxon>Deinococcaceae</taxon>
        <taxon>Deinobacterium</taxon>
    </lineage>
</organism>
<evidence type="ECO:0000313" key="2">
    <source>
        <dbReference type="EMBL" id="MBB6099443.1"/>
    </source>
</evidence>
<dbReference type="Gene3D" id="3.90.180.10">
    <property type="entry name" value="Medium-chain alcohol dehydrogenases, catalytic domain"/>
    <property type="match status" value="1"/>
</dbReference>
<evidence type="ECO:0000259" key="1">
    <source>
        <dbReference type="SMART" id="SM00829"/>
    </source>
</evidence>
<dbReference type="EC" id="1.6.5.5" evidence="2"/>
<keyword evidence="2" id="KW-0560">Oxidoreductase</keyword>
<dbReference type="Pfam" id="PF00107">
    <property type="entry name" value="ADH_zinc_N"/>
    <property type="match status" value="1"/>
</dbReference>
<dbReference type="InterPro" id="IPR051397">
    <property type="entry name" value="Zn-ADH-like_protein"/>
</dbReference>
<dbReference type="InterPro" id="IPR013154">
    <property type="entry name" value="ADH-like_N"/>
</dbReference>
<reference evidence="2 3" key="1">
    <citation type="submission" date="2020-08" db="EMBL/GenBank/DDBJ databases">
        <title>Genomic Encyclopedia of Type Strains, Phase IV (KMG-IV): sequencing the most valuable type-strain genomes for metagenomic binning, comparative biology and taxonomic classification.</title>
        <authorList>
            <person name="Goeker M."/>
        </authorList>
    </citation>
    <scope>NUCLEOTIDE SEQUENCE [LARGE SCALE GENOMIC DNA]</scope>
    <source>
        <strain evidence="2 3">DSM 21458</strain>
    </source>
</reference>
<sequence length="325" mass="33554">MQMRALMIRKTGGPEVLEAVTLPRPQPGPGEVLLRVRAVGLNFADILTVAGKYLSRPPLPLVPGMEFAGTVEQLGSGVSGLEVGQTVAALAGHGGFAEYASVPASAVVPVPESLSAAEAAAFPVSYFTAYFALRTLGHAQPGESVLVQAAAGALGTATVQVAKALDLTVIALASSEEKLALCRRLGADHTLLNSREDLVQAVRDRTDGRGVDLLTEVVGGEGFASSLQMLAPLGRVLVIGAASGQTSQLVAQTLMRGNQAVIGVWVTPLAADPVRMREASGFLSELIAGGQVRPVIGRTFPLEQAAEAFAFVTSRASTGKVILEP</sequence>
<dbReference type="Pfam" id="PF08240">
    <property type="entry name" value="ADH_N"/>
    <property type="match status" value="1"/>
</dbReference>
<dbReference type="InterPro" id="IPR020843">
    <property type="entry name" value="ER"/>
</dbReference>
<dbReference type="Proteomes" id="UP000569951">
    <property type="component" value="Unassembled WGS sequence"/>
</dbReference>
<dbReference type="SUPFAM" id="SSF51735">
    <property type="entry name" value="NAD(P)-binding Rossmann-fold domains"/>
    <property type="match status" value="1"/>
</dbReference>
<dbReference type="RefSeq" id="WP_343058422.1">
    <property type="nucleotide sequence ID" value="NZ_JACHHG010000011.1"/>
</dbReference>
<dbReference type="SMART" id="SM00829">
    <property type="entry name" value="PKS_ER"/>
    <property type="match status" value="1"/>
</dbReference>
<dbReference type="PANTHER" id="PTHR43677">
    <property type="entry name" value="SHORT-CHAIN DEHYDROGENASE/REDUCTASE"/>
    <property type="match status" value="1"/>
</dbReference>
<dbReference type="InterPro" id="IPR036291">
    <property type="entry name" value="NAD(P)-bd_dom_sf"/>
</dbReference>